<dbReference type="Proteomes" id="UP000003577">
    <property type="component" value="Unassembled WGS sequence"/>
</dbReference>
<reference evidence="1 2" key="2">
    <citation type="submission" date="2007-04" db="EMBL/GenBank/DDBJ databases">
        <title>Draft genome sequence of Ruminococcus torques (ATCC 27756).</title>
        <authorList>
            <person name="Sudarsanam P."/>
            <person name="Ley R."/>
            <person name="Guruge J."/>
            <person name="Turnbaugh P.J."/>
            <person name="Mahowald M."/>
            <person name="Liep D."/>
            <person name="Gordon J."/>
        </authorList>
    </citation>
    <scope>NUCLEOTIDE SEQUENCE [LARGE SCALE GENOMIC DNA]</scope>
    <source>
        <strain evidence="1 2">ATCC 27756</strain>
    </source>
</reference>
<organism evidence="1 2">
    <name type="scientific">[Ruminococcus] torques ATCC 27756</name>
    <dbReference type="NCBI Taxonomy" id="411460"/>
    <lineage>
        <taxon>Bacteria</taxon>
        <taxon>Bacillati</taxon>
        <taxon>Bacillota</taxon>
        <taxon>Clostridia</taxon>
        <taxon>Lachnospirales</taxon>
        <taxon>Lachnospiraceae</taxon>
        <taxon>Mediterraneibacter</taxon>
    </lineage>
</organism>
<evidence type="ECO:0000313" key="2">
    <source>
        <dbReference type="Proteomes" id="UP000003577"/>
    </source>
</evidence>
<dbReference type="EMBL" id="AAVP02000013">
    <property type="protein sequence ID" value="EDK23546.1"/>
    <property type="molecule type" value="Genomic_DNA"/>
</dbReference>
<proteinExistence type="predicted"/>
<dbReference type="AlphaFoldDB" id="A5KPP2"/>
<name>A5KPP2_9FIRM</name>
<gene>
    <name evidence="1" type="ORF">RUMTOR_02226</name>
</gene>
<accession>A5KPP2</accession>
<comment type="caution">
    <text evidence="1">The sequence shown here is derived from an EMBL/GenBank/DDBJ whole genome shotgun (WGS) entry which is preliminary data.</text>
</comment>
<reference evidence="1 2" key="1">
    <citation type="submission" date="2007-03" db="EMBL/GenBank/DDBJ databases">
        <authorList>
            <person name="Fulton L."/>
            <person name="Clifton S."/>
            <person name="Fulton B."/>
            <person name="Xu J."/>
            <person name="Minx P."/>
            <person name="Pepin K.H."/>
            <person name="Johnson M."/>
            <person name="Thiruvilangam P."/>
            <person name="Bhonagiri V."/>
            <person name="Nash W.E."/>
            <person name="Mardis E.R."/>
            <person name="Wilson R.K."/>
        </authorList>
    </citation>
    <scope>NUCLEOTIDE SEQUENCE [LARGE SCALE GENOMIC DNA]</scope>
    <source>
        <strain evidence="1 2">ATCC 27756</strain>
    </source>
</reference>
<dbReference type="HOGENOM" id="CLU_3188661_0_0_9"/>
<sequence length="46" mass="5300">MQSVENRTGTERKKEKNKGDVFIHITVRERGCLQLRGKIKSISKTV</sequence>
<evidence type="ECO:0000313" key="1">
    <source>
        <dbReference type="EMBL" id="EDK23546.1"/>
    </source>
</evidence>
<protein>
    <submittedName>
        <fullName evidence="1">Uncharacterized protein</fullName>
    </submittedName>
</protein>
<dbReference type="PaxDb" id="411460-RUMTOR_02226"/>